<dbReference type="EMBL" id="KV016696">
    <property type="protein sequence ID" value="KZV19452.1"/>
    <property type="molecule type" value="Genomic_DNA"/>
</dbReference>
<proteinExistence type="predicted"/>
<dbReference type="GO" id="GO:0060236">
    <property type="term" value="P:regulation of mitotic spindle organization"/>
    <property type="evidence" value="ECO:0007669"/>
    <property type="project" value="InterPro"/>
</dbReference>
<dbReference type="GO" id="GO:0090307">
    <property type="term" value="P:mitotic spindle assembly"/>
    <property type="evidence" value="ECO:0007669"/>
    <property type="project" value="TreeGrafter"/>
</dbReference>
<dbReference type="GO" id="GO:0005819">
    <property type="term" value="C:spindle"/>
    <property type="evidence" value="ECO:0007669"/>
    <property type="project" value="InterPro"/>
</dbReference>
<dbReference type="PANTHER" id="PTHR14326">
    <property type="entry name" value="TARGETING PROTEIN FOR XKLP2"/>
    <property type="match status" value="1"/>
</dbReference>
<keyword evidence="4" id="KW-1185">Reference proteome</keyword>
<dbReference type="InterPro" id="IPR009675">
    <property type="entry name" value="TPX2_fam"/>
</dbReference>
<dbReference type="OrthoDB" id="1684416at2759"/>
<reference evidence="3 4" key="1">
    <citation type="journal article" date="2015" name="Proc. Natl. Acad. Sci. U.S.A.">
        <title>The resurrection genome of Boea hygrometrica: A blueprint for survival of dehydration.</title>
        <authorList>
            <person name="Xiao L."/>
            <person name="Yang G."/>
            <person name="Zhang L."/>
            <person name="Yang X."/>
            <person name="Zhao S."/>
            <person name="Ji Z."/>
            <person name="Zhou Q."/>
            <person name="Hu M."/>
            <person name="Wang Y."/>
            <person name="Chen M."/>
            <person name="Xu Y."/>
            <person name="Jin H."/>
            <person name="Xiao X."/>
            <person name="Hu G."/>
            <person name="Bao F."/>
            <person name="Hu Y."/>
            <person name="Wan P."/>
            <person name="Li L."/>
            <person name="Deng X."/>
            <person name="Kuang T."/>
            <person name="Xiang C."/>
            <person name="Zhu J.K."/>
            <person name="Oliver M.J."/>
            <person name="He Y."/>
        </authorList>
    </citation>
    <scope>NUCLEOTIDE SEQUENCE [LARGE SCALE GENOMIC DNA]</scope>
    <source>
        <strain evidence="4">cv. XS01</strain>
    </source>
</reference>
<dbReference type="GO" id="GO:0030295">
    <property type="term" value="F:protein kinase activator activity"/>
    <property type="evidence" value="ECO:0007669"/>
    <property type="project" value="TreeGrafter"/>
</dbReference>
<dbReference type="GO" id="GO:0008017">
    <property type="term" value="F:microtubule binding"/>
    <property type="evidence" value="ECO:0007669"/>
    <property type="project" value="TreeGrafter"/>
</dbReference>
<dbReference type="AlphaFoldDB" id="A0A2Z7AEH4"/>
<name>A0A2Z7AEH4_9LAMI</name>
<dbReference type="PANTHER" id="PTHR14326:SF15">
    <property type="entry name" value="OS06G0130200 PROTEIN"/>
    <property type="match status" value="1"/>
</dbReference>
<organism evidence="3 4">
    <name type="scientific">Dorcoceras hygrometricum</name>
    <dbReference type="NCBI Taxonomy" id="472368"/>
    <lineage>
        <taxon>Eukaryota</taxon>
        <taxon>Viridiplantae</taxon>
        <taxon>Streptophyta</taxon>
        <taxon>Embryophyta</taxon>
        <taxon>Tracheophyta</taxon>
        <taxon>Spermatophyta</taxon>
        <taxon>Magnoliopsida</taxon>
        <taxon>eudicotyledons</taxon>
        <taxon>Gunneridae</taxon>
        <taxon>Pentapetalae</taxon>
        <taxon>asterids</taxon>
        <taxon>lamiids</taxon>
        <taxon>Lamiales</taxon>
        <taxon>Gesneriaceae</taxon>
        <taxon>Didymocarpoideae</taxon>
        <taxon>Trichosporeae</taxon>
        <taxon>Loxocarpinae</taxon>
        <taxon>Dorcoceras</taxon>
    </lineage>
</organism>
<feature type="region of interest" description="Disordered" evidence="1">
    <location>
        <begin position="103"/>
        <end position="156"/>
    </location>
</feature>
<gene>
    <name evidence="3" type="ORF">F511_08793</name>
</gene>
<evidence type="ECO:0000313" key="4">
    <source>
        <dbReference type="Proteomes" id="UP000250235"/>
    </source>
</evidence>
<protein>
    <submittedName>
        <fullName evidence="3">Uncharacterized protein</fullName>
    </submittedName>
</protein>
<sequence length="156" mass="17210">MFLSILLLQVSHRHTVTSERGNHEFARPKVMKALKPEACGSSSHGLKALPLMKNILSSKEDIGIFHNSKKESNLSLESNLPIDKACHHNPPIELFNKLSLAPETQPSTNLGSQLPRSTSIPNKGSKENRWGCFHQGNEIKQSSKPKPPLFEGKAAI</sequence>
<feature type="signal peptide" evidence="2">
    <location>
        <begin position="1"/>
        <end position="18"/>
    </location>
</feature>
<evidence type="ECO:0000256" key="1">
    <source>
        <dbReference type="SAM" id="MobiDB-lite"/>
    </source>
</evidence>
<accession>A0A2Z7AEH4</accession>
<keyword evidence="2" id="KW-0732">Signal</keyword>
<evidence type="ECO:0000313" key="3">
    <source>
        <dbReference type="EMBL" id="KZV19452.1"/>
    </source>
</evidence>
<feature type="chain" id="PRO_5016337190" evidence="2">
    <location>
        <begin position="19"/>
        <end position="156"/>
    </location>
</feature>
<feature type="compositionally biased region" description="Polar residues" evidence="1">
    <location>
        <begin position="103"/>
        <end position="122"/>
    </location>
</feature>
<dbReference type="GO" id="GO:0005880">
    <property type="term" value="C:nuclear microtubule"/>
    <property type="evidence" value="ECO:0007669"/>
    <property type="project" value="TreeGrafter"/>
</dbReference>
<dbReference type="Proteomes" id="UP000250235">
    <property type="component" value="Unassembled WGS sequence"/>
</dbReference>
<evidence type="ECO:0000256" key="2">
    <source>
        <dbReference type="SAM" id="SignalP"/>
    </source>
</evidence>